<dbReference type="EMBL" id="JBHULB010000008">
    <property type="protein sequence ID" value="MFD2586957.1"/>
    <property type="molecule type" value="Genomic_DNA"/>
</dbReference>
<evidence type="ECO:0000259" key="2">
    <source>
        <dbReference type="Pfam" id="PF12680"/>
    </source>
</evidence>
<proteinExistence type="predicted"/>
<accession>A0ABW5MUD8</accession>
<name>A0ABW5MUD8_9FLAO</name>
<dbReference type="Pfam" id="PF12680">
    <property type="entry name" value="SnoaL_2"/>
    <property type="match status" value="1"/>
</dbReference>
<evidence type="ECO:0000313" key="4">
    <source>
        <dbReference type="Proteomes" id="UP001597526"/>
    </source>
</evidence>
<dbReference type="Gene3D" id="3.10.450.50">
    <property type="match status" value="1"/>
</dbReference>
<dbReference type="InterPro" id="IPR037401">
    <property type="entry name" value="SnoaL-like"/>
</dbReference>
<organism evidence="3 4">
    <name type="scientific">Croceitalea marina</name>
    <dbReference type="NCBI Taxonomy" id="1775166"/>
    <lineage>
        <taxon>Bacteria</taxon>
        <taxon>Pseudomonadati</taxon>
        <taxon>Bacteroidota</taxon>
        <taxon>Flavobacteriia</taxon>
        <taxon>Flavobacteriales</taxon>
        <taxon>Flavobacteriaceae</taxon>
        <taxon>Croceitalea</taxon>
    </lineage>
</organism>
<keyword evidence="4" id="KW-1185">Reference proteome</keyword>
<reference evidence="4" key="1">
    <citation type="journal article" date="2019" name="Int. J. Syst. Evol. Microbiol.">
        <title>The Global Catalogue of Microorganisms (GCM) 10K type strain sequencing project: providing services to taxonomists for standard genome sequencing and annotation.</title>
        <authorList>
            <consortium name="The Broad Institute Genomics Platform"/>
            <consortium name="The Broad Institute Genome Sequencing Center for Infectious Disease"/>
            <person name="Wu L."/>
            <person name="Ma J."/>
        </authorList>
    </citation>
    <scope>NUCLEOTIDE SEQUENCE [LARGE SCALE GENOMIC DNA]</scope>
    <source>
        <strain evidence="4">KCTC 52368</strain>
    </source>
</reference>
<dbReference type="SUPFAM" id="SSF54427">
    <property type="entry name" value="NTF2-like"/>
    <property type="match status" value="1"/>
</dbReference>
<keyword evidence="1" id="KW-0732">Signal</keyword>
<sequence length="396" mass="44595">MILKKIGLSLVLGFSFLLNAQPSTEVYVFDLSIEGNNVLLSNPKNISNNDGYDNQPSFLNDTAILFASTRSDQTDIRLFDIEAGSISSWITDTPTGSEYSPLKIPNKNAVSAIRLDLDGLQRLYEYDIRNGNSKPILKDLKVGYHVWYSDHILVSTVLIENRMDLVVSNLKDKTNYTIQKNVGRSLSKIPNSDLISFVSKTGKAWQIKSLNPITRTVENIANTFQKSEDICWLNDGSILTGYDKSILRIHPKSDAQWEPIQIFKEQEINNITRIAVSENSKRLAFVAEESPAKIVQKQLDAYNARDIDAFMATYTNSVTVVNFPDKELFKGQEKMRESYAAYFESTPDLNCKIVNRIVIGNKVIDEEYITANGINFSAVAIYEVENGKISKVTFIQ</sequence>
<dbReference type="Gene3D" id="2.120.10.30">
    <property type="entry name" value="TolB, C-terminal domain"/>
    <property type="match status" value="1"/>
</dbReference>
<dbReference type="InterPro" id="IPR032710">
    <property type="entry name" value="NTF2-like_dom_sf"/>
</dbReference>
<evidence type="ECO:0000313" key="3">
    <source>
        <dbReference type="EMBL" id="MFD2586957.1"/>
    </source>
</evidence>
<dbReference type="InterPro" id="IPR011042">
    <property type="entry name" value="6-blade_b-propeller_TolB-like"/>
</dbReference>
<feature type="signal peptide" evidence="1">
    <location>
        <begin position="1"/>
        <end position="20"/>
    </location>
</feature>
<protein>
    <submittedName>
        <fullName evidence="3">Nuclear transport factor 2 family protein</fullName>
    </submittedName>
</protein>
<dbReference type="SUPFAM" id="SSF69322">
    <property type="entry name" value="Tricorn protease domain 2"/>
    <property type="match status" value="1"/>
</dbReference>
<feature type="chain" id="PRO_5047305956" evidence="1">
    <location>
        <begin position="21"/>
        <end position="396"/>
    </location>
</feature>
<evidence type="ECO:0000256" key="1">
    <source>
        <dbReference type="SAM" id="SignalP"/>
    </source>
</evidence>
<comment type="caution">
    <text evidence="3">The sequence shown here is derived from an EMBL/GenBank/DDBJ whole genome shotgun (WGS) entry which is preliminary data.</text>
</comment>
<dbReference type="Proteomes" id="UP001597526">
    <property type="component" value="Unassembled WGS sequence"/>
</dbReference>
<gene>
    <name evidence="3" type="ORF">ACFSQJ_08445</name>
</gene>
<feature type="domain" description="SnoaL-like" evidence="2">
    <location>
        <begin position="295"/>
        <end position="391"/>
    </location>
</feature>
<dbReference type="RefSeq" id="WP_377766511.1">
    <property type="nucleotide sequence ID" value="NZ_JBHULB010000008.1"/>
</dbReference>